<reference evidence="1 2" key="1">
    <citation type="submission" date="2021-12" db="EMBL/GenBank/DDBJ databases">
        <title>Genome sequencing of bacteria with rrn-lacking chromosome and rrn-plasmid.</title>
        <authorList>
            <person name="Anda M."/>
            <person name="Iwasaki W."/>
        </authorList>
    </citation>
    <scope>NUCLEOTIDE SEQUENCE [LARGE SCALE GENOMIC DNA]</scope>
    <source>
        <strain evidence="1 2">DSM 100852</strain>
    </source>
</reference>
<dbReference type="KEGG" id="fax:FUAX_02960"/>
<dbReference type="EMBL" id="AP025314">
    <property type="protein sequence ID" value="BDD07864.1"/>
    <property type="molecule type" value="Genomic_DNA"/>
</dbReference>
<accession>A0AAU9D0C4</accession>
<gene>
    <name evidence="1" type="ORF">FUAX_02960</name>
</gene>
<dbReference type="Proteomes" id="UP001348817">
    <property type="component" value="Chromosome"/>
</dbReference>
<dbReference type="AlphaFoldDB" id="A0AAU9D0C4"/>
<sequence length="60" mass="6411">MKKSANAQSLMIFAGNISVLEEEKVTGQIVFGLRKDAVVIQMNSAGGFGLANKSGDNRRI</sequence>
<proteinExistence type="predicted"/>
<evidence type="ECO:0000313" key="2">
    <source>
        <dbReference type="Proteomes" id="UP001348817"/>
    </source>
</evidence>
<keyword evidence="2" id="KW-1185">Reference proteome</keyword>
<protein>
    <submittedName>
        <fullName evidence="1">Uncharacterized protein</fullName>
    </submittedName>
</protein>
<evidence type="ECO:0000313" key="1">
    <source>
        <dbReference type="EMBL" id="BDD07864.1"/>
    </source>
</evidence>
<name>A0AAU9D0C4_9BACT</name>
<organism evidence="1 2">
    <name type="scientific">Fulvitalea axinellae</name>
    <dbReference type="NCBI Taxonomy" id="1182444"/>
    <lineage>
        <taxon>Bacteria</taxon>
        <taxon>Pseudomonadati</taxon>
        <taxon>Bacteroidota</taxon>
        <taxon>Cytophagia</taxon>
        <taxon>Cytophagales</taxon>
        <taxon>Persicobacteraceae</taxon>
        <taxon>Fulvitalea</taxon>
    </lineage>
</organism>